<evidence type="ECO:0000313" key="2">
    <source>
        <dbReference type="EMBL" id="ETM54551.1"/>
    </source>
</evidence>
<sequence>MNRTLGKRRRATDPSLRDRHSRPRLDDSEQDEDSDGVGAPPKPSCSQQPRDALARLFSNLVS</sequence>
<name>W2P157_PHYNI</name>
<dbReference type="AlphaFoldDB" id="W2P157"/>
<feature type="compositionally biased region" description="Basic and acidic residues" evidence="1">
    <location>
        <begin position="11"/>
        <end position="27"/>
    </location>
</feature>
<reference evidence="2" key="1">
    <citation type="submission" date="2013-11" db="EMBL/GenBank/DDBJ databases">
        <title>The Genome Sequence of Phytophthora parasitica IAC_01/95.</title>
        <authorList>
            <consortium name="The Broad Institute Genomics Platform"/>
            <person name="Russ C."/>
            <person name="Tyler B."/>
            <person name="Panabieres F."/>
            <person name="Shan W."/>
            <person name="Tripathy S."/>
            <person name="Grunwald N."/>
            <person name="Machado M."/>
            <person name="Johnson C.S."/>
            <person name="Arredondo F."/>
            <person name="Hong C."/>
            <person name="Coffey M."/>
            <person name="Young S.K."/>
            <person name="Zeng Q."/>
            <person name="Gargeya S."/>
            <person name="Fitzgerald M."/>
            <person name="Abouelleil A."/>
            <person name="Alvarado L."/>
            <person name="Chapman S.B."/>
            <person name="Gainer-Dewar J."/>
            <person name="Goldberg J."/>
            <person name="Griggs A."/>
            <person name="Gujja S."/>
            <person name="Hansen M."/>
            <person name="Howarth C."/>
            <person name="Imamovic A."/>
            <person name="Ireland A."/>
            <person name="Larimer J."/>
            <person name="McCowan C."/>
            <person name="Murphy C."/>
            <person name="Pearson M."/>
            <person name="Poon T.W."/>
            <person name="Priest M."/>
            <person name="Roberts A."/>
            <person name="Saif S."/>
            <person name="Shea T."/>
            <person name="Sykes S."/>
            <person name="Wortman J."/>
            <person name="Nusbaum C."/>
            <person name="Birren B."/>
        </authorList>
    </citation>
    <scope>NUCLEOTIDE SEQUENCE [LARGE SCALE GENOMIC DNA]</scope>
    <source>
        <strain evidence="2">IAC_01/95</strain>
    </source>
</reference>
<protein>
    <submittedName>
        <fullName evidence="2">Uncharacterized protein</fullName>
    </submittedName>
</protein>
<dbReference type="EMBL" id="KI690971">
    <property type="protein sequence ID" value="ETM54551.1"/>
    <property type="molecule type" value="Genomic_DNA"/>
</dbReference>
<feature type="region of interest" description="Disordered" evidence="1">
    <location>
        <begin position="1"/>
        <end position="51"/>
    </location>
</feature>
<proteinExistence type="predicted"/>
<organism evidence="2">
    <name type="scientific">Phytophthora nicotianae</name>
    <name type="common">Potato buckeye rot agent</name>
    <name type="synonym">Phytophthora parasitica</name>
    <dbReference type="NCBI Taxonomy" id="4792"/>
    <lineage>
        <taxon>Eukaryota</taxon>
        <taxon>Sar</taxon>
        <taxon>Stramenopiles</taxon>
        <taxon>Oomycota</taxon>
        <taxon>Peronosporomycetes</taxon>
        <taxon>Peronosporales</taxon>
        <taxon>Peronosporaceae</taxon>
        <taxon>Phytophthora</taxon>
    </lineage>
</organism>
<dbReference type="Proteomes" id="UP000054532">
    <property type="component" value="Unassembled WGS sequence"/>
</dbReference>
<gene>
    <name evidence="2" type="ORF">L914_02132</name>
</gene>
<accession>W2P157</accession>
<evidence type="ECO:0000256" key="1">
    <source>
        <dbReference type="SAM" id="MobiDB-lite"/>
    </source>
</evidence>
<feature type="compositionally biased region" description="Basic residues" evidence="1">
    <location>
        <begin position="1"/>
        <end position="10"/>
    </location>
</feature>